<evidence type="ECO:0000313" key="2">
    <source>
        <dbReference type="Proteomes" id="UP000233551"/>
    </source>
</evidence>
<gene>
    <name evidence="1" type="ORF">CRG98_031263</name>
</gene>
<comment type="caution">
    <text evidence="1">The sequence shown here is derived from an EMBL/GenBank/DDBJ whole genome shotgun (WGS) entry which is preliminary data.</text>
</comment>
<keyword evidence="2" id="KW-1185">Reference proteome</keyword>
<accession>A0A2I0IWG5</accession>
<dbReference type="Proteomes" id="UP000233551">
    <property type="component" value="Unassembled WGS sequence"/>
</dbReference>
<dbReference type="AlphaFoldDB" id="A0A2I0IWG5"/>
<protein>
    <submittedName>
        <fullName evidence="1">Uncharacterized protein</fullName>
    </submittedName>
</protein>
<reference evidence="1 2" key="1">
    <citation type="submission" date="2017-11" db="EMBL/GenBank/DDBJ databases">
        <title>De-novo sequencing of pomegranate (Punica granatum L.) genome.</title>
        <authorList>
            <person name="Akparov Z."/>
            <person name="Amiraslanov A."/>
            <person name="Hajiyeva S."/>
            <person name="Abbasov M."/>
            <person name="Kaur K."/>
            <person name="Hamwieh A."/>
            <person name="Solovyev V."/>
            <person name="Salamov A."/>
            <person name="Braich B."/>
            <person name="Kosarev P."/>
            <person name="Mahmoud A."/>
            <person name="Hajiyev E."/>
            <person name="Babayeva S."/>
            <person name="Izzatullayeva V."/>
            <person name="Mammadov A."/>
            <person name="Mammadov A."/>
            <person name="Sharifova S."/>
            <person name="Ojaghi J."/>
            <person name="Eynullazada K."/>
            <person name="Bayramov B."/>
            <person name="Abdulazimova A."/>
            <person name="Shahmuradov I."/>
        </authorList>
    </citation>
    <scope>NUCLEOTIDE SEQUENCE [LARGE SCALE GENOMIC DNA]</scope>
    <source>
        <strain evidence="2">cv. AG2017</strain>
        <tissue evidence="1">Leaf</tissue>
    </source>
</reference>
<dbReference type="STRING" id="22663.A0A2I0IWG5"/>
<proteinExistence type="predicted"/>
<name>A0A2I0IWG5_PUNGR</name>
<organism evidence="1 2">
    <name type="scientific">Punica granatum</name>
    <name type="common">Pomegranate</name>
    <dbReference type="NCBI Taxonomy" id="22663"/>
    <lineage>
        <taxon>Eukaryota</taxon>
        <taxon>Viridiplantae</taxon>
        <taxon>Streptophyta</taxon>
        <taxon>Embryophyta</taxon>
        <taxon>Tracheophyta</taxon>
        <taxon>Spermatophyta</taxon>
        <taxon>Magnoliopsida</taxon>
        <taxon>eudicotyledons</taxon>
        <taxon>Gunneridae</taxon>
        <taxon>Pentapetalae</taxon>
        <taxon>rosids</taxon>
        <taxon>malvids</taxon>
        <taxon>Myrtales</taxon>
        <taxon>Lythraceae</taxon>
        <taxon>Punica</taxon>
    </lineage>
</organism>
<sequence>MSSGVTVWSVEELIIVKMSRREYQQNAMGGCEEMRMEAVVCPKPRRFGLLSPSMAEPIRPLRCHVNHHAMVGDSGAGSELLDMILSKGGYGGERSSTQVASSPPFFCGSPPVRAQNPVVQDARFGTETILPFSPASPTPLSSSACKGTGPARMQFGHKPAAVRIEGFDCLGRDRGNCSISAWA</sequence>
<dbReference type="PANTHER" id="PTHR33384:SF22">
    <property type="match status" value="1"/>
</dbReference>
<evidence type="ECO:0000313" key="1">
    <source>
        <dbReference type="EMBL" id="PKI48315.1"/>
    </source>
</evidence>
<dbReference type="EMBL" id="PGOL01002404">
    <property type="protein sequence ID" value="PKI48315.1"/>
    <property type="molecule type" value="Genomic_DNA"/>
</dbReference>
<dbReference type="PANTHER" id="PTHR33384">
    <property type="entry name" value="EXPRESSED PROTEIN"/>
    <property type="match status" value="1"/>
</dbReference>